<evidence type="ECO:0000313" key="1">
    <source>
        <dbReference type="EMBL" id="MEX3936848.1"/>
    </source>
</evidence>
<proteinExistence type="predicted"/>
<organism evidence="1 2">
    <name type="scientific">Paraburkholderia phymatum</name>
    <dbReference type="NCBI Taxonomy" id="148447"/>
    <lineage>
        <taxon>Bacteria</taxon>
        <taxon>Pseudomonadati</taxon>
        <taxon>Pseudomonadota</taxon>
        <taxon>Betaproteobacteria</taxon>
        <taxon>Burkholderiales</taxon>
        <taxon>Burkholderiaceae</taxon>
        <taxon>Paraburkholderia</taxon>
    </lineage>
</organism>
<reference evidence="1" key="1">
    <citation type="submission" date="2024-07" db="EMBL/GenBank/DDBJ databases">
        <title>A survey of Mimosa microsymbionts across Brazilian biomes reveals a high diversity of Paraburkholderia nodulating endemic species, but also that Cupriavidus is common as a symbiont of widespread species.</title>
        <authorList>
            <person name="Rouws L."/>
            <person name="Barauna A."/>
            <person name="Beukes C."/>
            <person name="Rouws J.R.C."/>
            <person name="De Faria S.M."/>
            <person name="Gross E."/>
            <person name="Bueno Dos Reis Junior F."/>
            <person name="Simon M.F."/>
            <person name="Maluk M."/>
            <person name="Odee D.W."/>
            <person name="Kenicer G."/>
            <person name="Young J.P.W."/>
            <person name="Reis V.M."/>
            <person name="Zilli J."/>
            <person name="James E.K."/>
        </authorList>
    </citation>
    <scope>NUCLEOTIDE SEQUENCE</scope>
    <source>
        <strain evidence="1">EG181B</strain>
    </source>
</reference>
<comment type="caution">
    <text evidence="1">The sequence shown here is derived from an EMBL/GenBank/DDBJ whole genome shotgun (WGS) entry which is preliminary data.</text>
</comment>
<accession>A0ACC6UB45</accession>
<protein>
    <submittedName>
        <fullName evidence="1">Uncharacterized protein</fullName>
    </submittedName>
</protein>
<keyword evidence="2" id="KW-1185">Reference proteome</keyword>
<gene>
    <name evidence="1" type="ORF">AB4Y32_34640</name>
</gene>
<name>A0ACC6UB45_9BURK</name>
<dbReference type="EMBL" id="JBFRCH010000039">
    <property type="protein sequence ID" value="MEX3936848.1"/>
    <property type="molecule type" value="Genomic_DNA"/>
</dbReference>
<dbReference type="Proteomes" id="UP001558850">
    <property type="component" value="Unassembled WGS sequence"/>
</dbReference>
<evidence type="ECO:0000313" key="2">
    <source>
        <dbReference type="Proteomes" id="UP001558850"/>
    </source>
</evidence>
<sequence>MTPLMVAALHGEDSIVAALLEKVHTSARSTTKVGMHHFGDRLCSG</sequence>